<comment type="caution">
    <text evidence="1">The sequence shown here is derived from an EMBL/GenBank/DDBJ whole genome shotgun (WGS) entry which is preliminary data.</text>
</comment>
<organism evidence="1 2">
    <name type="scientific">Pseudolycoriella hygida</name>
    <dbReference type="NCBI Taxonomy" id="35572"/>
    <lineage>
        <taxon>Eukaryota</taxon>
        <taxon>Metazoa</taxon>
        <taxon>Ecdysozoa</taxon>
        <taxon>Arthropoda</taxon>
        <taxon>Hexapoda</taxon>
        <taxon>Insecta</taxon>
        <taxon>Pterygota</taxon>
        <taxon>Neoptera</taxon>
        <taxon>Endopterygota</taxon>
        <taxon>Diptera</taxon>
        <taxon>Nematocera</taxon>
        <taxon>Sciaroidea</taxon>
        <taxon>Sciaridae</taxon>
        <taxon>Pseudolycoriella</taxon>
    </lineage>
</organism>
<gene>
    <name evidence="1" type="ORF">Bhyg_16921</name>
</gene>
<evidence type="ECO:0000313" key="1">
    <source>
        <dbReference type="EMBL" id="KAJ6629562.1"/>
    </source>
</evidence>
<evidence type="ECO:0000313" key="2">
    <source>
        <dbReference type="Proteomes" id="UP001151699"/>
    </source>
</evidence>
<dbReference type="EMBL" id="WJQU01002884">
    <property type="protein sequence ID" value="KAJ6629562.1"/>
    <property type="molecule type" value="Genomic_DNA"/>
</dbReference>
<name>A0A9Q0MLY8_9DIPT</name>
<sequence length="81" mass="9364">MERLSILSVLEAGDVDTRLSSLLQCMPRILMPPNVNKDLKSLERSLHVFQGRSQKTCQVPTRMLKEGSFEGYIRHNYNEKE</sequence>
<reference evidence="1" key="1">
    <citation type="submission" date="2022-07" db="EMBL/GenBank/DDBJ databases">
        <authorList>
            <person name="Trinca V."/>
            <person name="Uliana J.V.C."/>
            <person name="Torres T.T."/>
            <person name="Ward R.J."/>
            <person name="Monesi N."/>
        </authorList>
    </citation>
    <scope>NUCLEOTIDE SEQUENCE</scope>
    <source>
        <strain evidence="1">HSMRA1968</strain>
        <tissue evidence="1">Whole embryos</tissue>
    </source>
</reference>
<dbReference type="AlphaFoldDB" id="A0A9Q0MLY8"/>
<accession>A0A9Q0MLY8</accession>
<proteinExistence type="predicted"/>
<dbReference type="Proteomes" id="UP001151699">
    <property type="component" value="Unassembled WGS sequence"/>
</dbReference>
<protein>
    <submittedName>
        <fullName evidence="1">Uncharacterized protein</fullName>
    </submittedName>
</protein>
<keyword evidence="2" id="KW-1185">Reference proteome</keyword>